<comment type="similarity">
    <text evidence="1">Belongs to the peptidase M17 family.</text>
</comment>
<dbReference type="Pfam" id="PF00883">
    <property type="entry name" value="Peptidase_M17"/>
    <property type="match status" value="1"/>
</dbReference>
<dbReference type="Pfam" id="PF02789">
    <property type="entry name" value="Peptidase_M17_N"/>
    <property type="match status" value="1"/>
</dbReference>
<evidence type="ECO:0000256" key="5">
    <source>
        <dbReference type="ARBA" id="ARBA00022801"/>
    </source>
</evidence>
<keyword evidence="3 17" id="KW-0031">Aminopeptidase</keyword>
<evidence type="ECO:0000256" key="11">
    <source>
        <dbReference type="ARBA" id="ARBA00031564"/>
    </source>
</evidence>
<evidence type="ECO:0000256" key="2">
    <source>
        <dbReference type="ARBA" id="ARBA00014190"/>
    </source>
</evidence>
<comment type="function">
    <text evidence="12">Cytosolic metallopeptidase that catalyzes the removal of unsubstituted N-terminal hydrophobic amino acids from various peptides. The presence of Zn(2+) ions is essential for the peptidase activity, and the association with other cofactors can modulate the substrate spectificity of the enzyme. For instance, in the presence of Mn(2+), it displays a specific Cys-Gly hydrolyzing activity of Cys-Gly-S-conjugates. Involved in the metabolism of glutathione and in the degradation of glutathione S-conjugates, which may play a role in the control of the cell redox status.</text>
</comment>
<comment type="catalytic activity">
    <reaction evidence="6">
        <text>an S-substituted L-cysteinylglycine + H2O = an S-substituted L-cysteine + glycine</text>
        <dbReference type="Rhea" id="RHEA:60444"/>
        <dbReference type="ChEBI" id="CHEBI:15377"/>
        <dbReference type="ChEBI" id="CHEBI:57305"/>
        <dbReference type="ChEBI" id="CHEBI:58717"/>
        <dbReference type="ChEBI" id="CHEBI:143103"/>
        <dbReference type="EC" id="3.4.13.23"/>
    </reaction>
    <physiologicalReaction direction="left-to-right" evidence="6">
        <dbReference type="Rhea" id="RHEA:60445"/>
    </physiologicalReaction>
</comment>
<dbReference type="Gene3D" id="3.40.630.10">
    <property type="entry name" value="Zn peptidases"/>
    <property type="match status" value="1"/>
</dbReference>
<keyword evidence="5" id="KW-0378">Hydrolase</keyword>
<dbReference type="EMBL" id="AP028917">
    <property type="protein sequence ID" value="BES98689.1"/>
    <property type="molecule type" value="Genomic_DNA"/>
</dbReference>
<dbReference type="Proteomes" id="UP001307889">
    <property type="component" value="Chromosome 9"/>
</dbReference>
<dbReference type="GO" id="GO:0004177">
    <property type="term" value="F:aminopeptidase activity"/>
    <property type="evidence" value="ECO:0007669"/>
    <property type="project" value="UniProtKB-KW"/>
</dbReference>
<evidence type="ECO:0000313" key="18">
    <source>
        <dbReference type="Proteomes" id="UP001307889"/>
    </source>
</evidence>
<keyword evidence="4" id="KW-0645">Protease</keyword>
<evidence type="ECO:0000256" key="3">
    <source>
        <dbReference type="ARBA" id="ARBA00022438"/>
    </source>
</evidence>
<evidence type="ECO:0000256" key="7">
    <source>
        <dbReference type="ARBA" id="ARBA00023625"/>
    </source>
</evidence>
<comment type="catalytic activity">
    <reaction evidence="13">
        <text>S-benzyl-L-cysteinylglycine + H2O = S-benzyl-L-cysteine + glycine</text>
        <dbReference type="Rhea" id="RHEA:62568"/>
        <dbReference type="ChEBI" id="CHEBI:15377"/>
        <dbReference type="ChEBI" id="CHEBI:57305"/>
        <dbReference type="ChEBI" id="CHEBI:145802"/>
        <dbReference type="ChEBI" id="CHEBI:145803"/>
    </reaction>
    <physiologicalReaction direction="left-to-right" evidence="13">
        <dbReference type="Rhea" id="RHEA:62569"/>
    </physiologicalReaction>
</comment>
<sequence>MTKPLNTLGRLFAKALRAPPVSNQIRRLNCYGDTSEMQGLVLGVYSREDEVSGLSRIFTESTEKFDKETGGRLTELLQHAGPTPKPGELRVFYGVDPRYSAVAVVGIGDECLSYNDLEELDELKEAIRNATGLGARTLQDYHMRTVEIDTMGSAESAAEGAAMSVWLFQDMRTKQVHIPKVIPYDTCDYTGWQIGLQKAAAQNLARQLAETPANIMTPAGFAQMAVQVLTTNAVSVEVKVKEWSQIMDLHAYLAAAKGSCEPPVFVEIHYYGCDPDVPPAILIGKGVTFDSGGLCLKDCPDMKWMRGDMSGAATVIATAKAIAALRLPINFRGLMPLYENMPGACAMKPGDIVRGKSGKSVLINNTDYDGRLALSDAMTYAGIYNPKFIASVATSSETLIDTFGEGPVSVFSESESLFEMMRISGMHTGDRVWRLPLWKHFTEKISKSPLADTQDRDENYPAIDRTVYTGLPPQTAAFLREFVPATDWIHVDTYNAVVTDGRLNHYLRAGMSGRPTRTMIEFLAQLACQSSEEVQSPLDNKKICSM</sequence>
<feature type="domain" description="Cytosol aminopeptidase" evidence="15">
    <location>
        <begin position="203"/>
        <end position="520"/>
    </location>
</feature>
<dbReference type="SUPFAM" id="SSF53187">
    <property type="entry name" value="Zn-dependent exopeptidases"/>
    <property type="match status" value="1"/>
</dbReference>
<evidence type="ECO:0000256" key="13">
    <source>
        <dbReference type="ARBA" id="ARBA00047881"/>
    </source>
</evidence>
<evidence type="ECO:0000256" key="9">
    <source>
        <dbReference type="ARBA" id="ARBA00030930"/>
    </source>
</evidence>
<evidence type="ECO:0000256" key="14">
    <source>
        <dbReference type="ARBA" id="ARBA00049107"/>
    </source>
</evidence>
<evidence type="ECO:0000256" key="12">
    <source>
        <dbReference type="ARBA" id="ARBA00045966"/>
    </source>
</evidence>
<evidence type="ECO:0000256" key="10">
    <source>
        <dbReference type="ARBA" id="ARBA00030997"/>
    </source>
</evidence>
<keyword evidence="18" id="KW-1185">Reference proteome</keyword>
<dbReference type="InterPro" id="IPR011356">
    <property type="entry name" value="Leucine_aapep/pepB"/>
</dbReference>
<dbReference type="Gene3D" id="3.40.220.10">
    <property type="entry name" value="Leucine Aminopeptidase, subunit E, domain 1"/>
    <property type="match status" value="1"/>
</dbReference>
<dbReference type="InterPro" id="IPR043472">
    <property type="entry name" value="Macro_dom-like"/>
</dbReference>
<evidence type="ECO:0000256" key="4">
    <source>
        <dbReference type="ARBA" id="ARBA00022670"/>
    </source>
</evidence>
<dbReference type="SUPFAM" id="SSF52949">
    <property type="entry name" value="Macro domain-like"/>
    <property type="match status" value="1"/>
</dbReference>
<gene>
    <name evidence="17" type="ORF">NTJ_11503</name>
</gene>
<accession>A0ABN7B4A0</accession>
<dbReference type="PANTHER" id="PTHR11963">
    <property type="entry name" value="LEUCINE AMINOPEPTIDASE-RELATED"/>
    <property type="match status" value="1"/>
</dbReference>
<comment type="catalytic activity">
    <reaction evidence="14">
        <text>L-cysteinylglycine + H2O = L-cysteine + glycine</text>
        <dbReference type="Rhea" id="RHEA:28783"/>
        <dbReference type="ChEBI" id="CHEBI:15377"/>
        <dbReference type="ChEBI" id="CHEBI:35235"/>
        <dbReference type="ChEBI" id="CHEBI:57305"/>
        <dbReference type="ChEBI" id="CHEBI:61694"/>
    </reaction>
    <physiologicalReaction direction="left-to-right" evidence="14">
        <dbReference type="Rhea" id="RHEA:28784"/>
    </physiologicalReaction>
</comment>
<evidence type="ECO:0000259" key="16">
    <source>
        <dbReference type="Pfam" id="PF02789"/>
    </source>
</evidence>
<dbReference type="CDD" id="cd00433">
    <property type="entry name" value="Peptidase_M17"/>
    <property type="match status" value="1"/>
</dbReference>
<dbReference type="InterPro" id="IPR008283">
    <property type="entry name" value="Peptidase_M17_N"/>
</dbReference>
<name>A0ABN7B4A0_9HEMI</name>
<reference evidence="17 18" key="1">
    <citation type="submission" date="2023-09" db="EMBL/GenBank/DDBJ databases">
        <title>Nesidiocoris tenuis whole genome shotgun sequence.</title>
        <authorList>
            <person name="Shibata T."/>
            <person name="Shimoda M."/>
            <person name="Kobayashi T."/>
            <person name="Uehara T."/>
        </authorList>
    </citation>
    <scope>NUCLEOTIDE SEQUENCE [LARGE SCALE GENOMIC DNA]</scope>
    <source>
        <strain evidence="17 18">Japan</strain>
    </source>
</reference>
<organism evidence="17 18">
    <name type="scientific">Nesidiocoris tenuis</name>
    <dbReference type="NCBI Taxonomy" id="355587"/>
    <lineage>
        <taxon>Eukaryota</taxon>
        <taxon>Metazoa</taxon>
        <taxon>Ecdysozoa</taxon>
        <taxon>Arthropoda</taxon>
        <taxon>Hexapoda</taxon>
        <taxon>Insecta</taxon>
        <taxon>Pterygota</taxon>
        <taxon>Neoptera</taxon>
        <taxon>Paraneoptera</taxon>
        <taxon>Hemiptera</taxon>
        <taxon>Heteroptera</taxon>
        <taxon>Panheteroptera</taxon>
        <taxon>Cimicomorpha</taxon>
        <taxon>Miridae</taxon>
        <taxon>Dicyphina</taxon>
        <taxon>Nesidiocoris</taxon>
    </lineage>
</organism>
<evidence type="ECO:0000256" key="1">
    <source>
        <dbReference type="ARBA" id="ARBA00009528"/>
    </source>
</evidence>
<protein>
    <recommendedName>
        <fullName evidence="2">Cytosol aminopeptidase</fullName>
        <ecNumber evidence="7">3.4.13.23</ecNumber>
    </recommendedName>
    <alternativeName>
        <fullName evidence="10">Cysteinylglycine-S-conjugate dipeptidase</fullName>
    </alternativeName>
    <alternativeName>
        <fullName evidence="11">Leucine aminopeptidase 3</fullName>
    </alternativeName>
    <alternativeName>
        <fullName evidence="9">Proline aminopeptidase</fullName>
    </alternativeName>
    <alternativeName>
        <fullName evidence="8">Prolyl aminopeptidase</fullName>
    </alternativeName>
</protein>
<evidence type="ECO:0000259" key="15">
    <source>
        <dbReference type="Pfam" id="PF00883"/>
    </source>
</evidence>
<evidence type="ECO:0000313" key="17">
    <source>
        <dbReference type="EMBL" id="BES98689.1"/>
    </source>
</evidence>
<evidence type="ECO:0000256" key="8">
    <source>
        <dbReference type="ARBA" id="ARBA00029605"/>
    </source>
</evidence>
<feature type="domain" description="Peptidase M17 leucyl aminopeptidase N-terminal" evidence="16">
    <location>
        <begin position="56"/>
        <end position="175"/>
    </location>
</feature>
<dbReference type="PRINTS" id="PR00481">
    <property type="entry name" value="LAMNOPPTDASE"/>
</dbReference>
<dbReference type="PANTHER" id="PTHR11963:SF25">
    <property type="entry name" value="CYTOSOL AMINOPEPTIDASE"/>
    <property type="match status" value="1"/>
</dbReference>
<dbReference type="EC" id="3.4.13.23" evidence="7"/>
<proteinExistence type="inferred from homology"/>
<dbReference type="InterPro" id="IPR000819">
    <property type="entry name" value="Peptidase_M17_C"/>
</dbReference>
<evidence type="ECO:0000256" key="6">
    <source>
        <dbReference type="ARBA" id="ARBA00023511"/>
    </source>
</evidence>